<organism evidence="1 2">
    <name type="scientific">Lasiosphaeria miniovina</name>
    <dbReference type="NCBI Taxonomy" id="1954250"/>
    <lineage>
        <taxon>Eukaryota</taxon>
        <taxon>Fungi</taxon>
        <taxon>Dikarya</taxon>
        <taxon>Ascomycota</taxon>
        <taxon>Pezizomycotina</taxon>
        <taxon>Sordariomycetes</taxon>
        <taxon>Sordariomycetidae</taxon>
        <taxon>Sordariales</taxon>
        <taxon>Lasiosphaeriaceae</taxon>
        <taxon>Lasiosphaeria</taxon>
    </lineage>
</organism>
<dbReference type="EMBL" id="JAUIRO010000001">
    <property type="protein sequence ID" value="KAK0734737.1"/>
    <property type="molecule type" value="Genomic_DNA"/>
</dbReference>
<dbReference type="Proteomes" id="UP001172101">
    <property type="component" value="Unassembled WGS sequence"/>
</dbReference>
<protein>
    <submittedName>
        <fullName evidence="1">Uncharacterized protein</fullName>
    </submittedName>
</protein>
<evidence type="ECO:0000313" key="2">
    <source>
        <dbReference type="Proteomes" id="UP001172101"/>
    </source>
</evidence>
<keyword evidence="2" id="KW-1185">Reference proteome</keyword>
<evidence type="ECO:0000313" key="1">
    <source>
        <dbReference type="EMBL" id="KAK0734737.1"/>
    </source>
</evidence>
<accession>A0AA40EDV2</accession>
<dbReference type="RefSeq" id="XP_060303614.1">
    <property type="nucleotide sequence ID" value="XM_060441041.1"/>
</dbReference>
<dbReference type="GeneID" id="85324311"/>
<proteinExistence type="predicted"/>
<reference evidence="1" key="1">
    <citation type="submission" date="2023-06" db="EMBL/GenBank/DDBJ databases">
        <title>Genome-scale phylogeny and comparative genomics of the fungal order Sordariales.</title>
        <authorList>
            <consortium name="Lawrence Berkeley National Laboratory"/>
            <person name="Hensen N."/>
            <person name="Bonometti L."/>
            <person name="Westerberg I."/>
            <person name="Brannstrom I.O."/>
            <person name="Guillou S."/>
            <person name="Cros-Aarteil S."/>
            <person name="Calhoun S."/>
            <person name="Haridas S."/>
            <person name="Kuo A."/>
            <person name="Mondo S."/>
            <person name="Pangilinan J."/>
            <person name="Riley R."/>
            <person name="LaButti K."/>
            <person name="Andreopoulos B."/>
            <person name="Lipzen A."/>
            <person name="Chen C."/>
            <person name="Yanf M."/>
            <person name="Daum C."/>
            <person name="Ng V."/>
            <person name="Clum A."/>
            <person name="Steindorff A."/>
            <person name="Ohm R."/>
            <person name="Martin F."/>
            <person name="Silar P."/>
            <person name="Natvig D."/>
            <person name="Lalanne C."/>
            <person name="Gautier V."/>
            <person name="Ament-velasquez S.L."/>
            <person name="Kruys A."/>
            <person name="Hutchinson M.I."/>
            <person name="Powell A.J."/>
            <person name="Barry K."/>
            <person name="Miller A.N."/>
            <person name="Grigoriev I.V."/>
            <person name="Debuchy R."/>
            <person name="Gladieux P."/>
            <person name="Thoren M.H."/>
            <person name="Johannesson H."/>
        </authorList>
    </citation>
    <scope>NUCLEOTIDE SEQUENCE</scope>
    <source>
        <strain evidence="1">SMH2392-1A</strain>
    </source>
</reference>
<gene>
    <name evidence="1" type="ORF">B0T26DRAFT_689532</name>
</gene>
<sequence>MARSIPTWCPTQSAGPSIYLAGRLSWTRRHGDTAARRESSRYMRHQVANLWLCRTLTAPG</sequence>
<name>A0AA40EDV2_9PEZI</name>
<comment type="caution">
    <text evidence="1">The sequence shown here is derived from an EMBL/GenBank/DDBJ whole genome shotgun (WGS) entry which is preliminary data.</text>
</comment>
<feature type="non-terminal residue" evidence="1">
    <location>
        <position position="60"/>
    </location>
</feature>
<dbReference type="AlphaFoldDB" id="A0AA40EDV2"/>